<proteinExistence type="predicted"/>
<dbReference type="AlphaFoldDB" id="X1H6Z9"/>
<protein>
    <submittedName>
        <fullName evidence="1">Uncharacterized protein</fullName>
    </submittedName>
</protein>
<reference evidence="1" key="1">
    <citation type="journal article" date="2014" name="Front. Microbiol.">
        <title>High frequency of phylogenetically diverse reductive dehalogenase-homologous genes in deep subseafloor sedimentary metagenomes.</title>
        <authorList>
            <person name="Kawai M."/>
            <person name="Futagami T."/>
            <person name="Toyoda A."/>
            <person name="Takaki Y."/>
            <person name="Nishi S."/>
            <person name="Hori S."/>
            <person name="Arai W."/>
            <person name="Tsubouchi T."/>
            <person name="Morono Y."/>
            <person name="Uchiyama I."/>
            <person name="Ito T."/>
            <person name="Fujiyama A."/>
            <person name="Inagaki F."/>
            <person name="Takami H."/>
        </authorList>
    </citation>
    <scope>NUCLEOTIDE SEQUENCE</scope>
    <source>
        <strain evidence="1">Expedition CK06-06</strain>
    </source>
</reference>
<comment type="caution">
    <text evidence="1">The sequence shown here is derived from an EMBL/GenBank/DDBJ whole genome shotgun (WGS) entry which is preliminary data.</text>
</comment>
<organism evidence="1">
    <name type="scientific">marine sediment metagenome</name>
    <dbReference type="NCBI Taxonomy" id="412755"/>
    <lineage>
        <taxon>unclassified sequences</taxon>
        <taxon>metagenomes</taxon>
        <taxon>ecological metagenomes</taxon>
    </lineage>
</organism>
<gene>
    <name evidence="1" type="ORF">S03H2_27919</name>
</gene>
<sequence length="135" mass="15980">MTWKREENTYYVYRDNVLISNEANLCLSGNDLLIYEKPTQQTILCEDWANCGDGKIREAEVLFSPTASFWRREGDSFYFYHEGQLVERELESKRKKDDLEVYDKEYDKTYIFSGFANIEDNKLRAAVLKTGVDFR</sequence>
<evidence type="ECO:0000313" key="1">
    <source>
        <dbReference type="EMBL" id="GAH52855.1"/>
    </source>
</evidence>
<name>X1H6Z9_9ZZZZ</name>
<accession>X1H6Z9</accession>
<dbReference type="EMBL" id="BARU01016810">
    <property type="protein sequence ID" value="GAH52855.1"/>
    <property type="molecule type" value="Genomic_DNA"/>
</dbReference>